<dbReference type="GO" id="GO:0000139">
    <property type="term" value="C:Golgi membrane"/>
    <property type="evidence" value="ECO:0007669"/>
    <property type="project" value="UniProtKB-SubCell"/>
</dbReference>
<feature type="compositionally biased region" description="Polar residues" evidence="2">
    <location>
        <begin position="144"/>
        <end position="173"/>
    </location>
</feature>
<keyword evidence="3" id="KW-1133">Transmembrane helix</keyword>
<protein>
    <submittedName>
        <fullName evidence="5">Protein trichome birefringence-like 2</fullName>
    </submittedName>
</protein>
<keyword evidence="3" id="KW-0812">Transmembrane</keyword>
<feature type="domain" description="Trichome birefringence-like C-terminal" evidence="4">
    <location>
        <begin position="285"/>
        <end position="495"/>
    </location>
</feature>
<feature type="region of interest" description="Disordered" evidence="2">
    <location>
        <begin position="144"/>
        <end position="223"/>
    </location>
</feature>
<dbReference type="EMBL" id="LSRQ01004477">
    <property type="protein sequence ID" value="OAY69265.1"/>
    <property type="molecule type" value="Genomic_DNA"/>
</dbReference>
<gene>
    <name evidence="5" type="ORF">ACMD2_12612</name>
</gene>
<feature type="compositionally biased region" description="Polar residues" evidence="2">
    <location>
        <begin position="523"/>
        <end position="533"/>
    </location>
</feature>
<feature type="region of interest" description="Disordered" evidence="2">
    <location>
        <begin position="522"/>
        <end position="607"/>
    </location>
</feature>
<sequence>MDHWRKPSLLFELSSTTKRKALSGLGVGVGASLLILSLVLYVDAPTSSSAAALFSWFSSARSDAEPSKVASFSLGKEGAAVSESDKAGVGNSSNSSSPATDRFDVYKAHSGTLERTQDNATNNDTWAGVGWKPLHEKDGIGSSAQKIASTGKSSAGNSSRNDTVGKTGQWERTANNEDEVKRTPGKEHGFGDKQQRHQSTQLDRPGRNSSHGGDEAVELGERTEVGSKQIGGLSKKCDIFRGRWVRDDNYFPYYPAGSCPYLDDDFNCYKNGRPDDEFLKWRWQPYGCNIPRELYYTNANGSLDEKLRLDVLDETTSVYRKADVIVFNTGHWWTHEKTSSGIYYYQEGNYVHPVLKVMEAYKKALTTWARWIDKNINVRRTQVVFRGYSLTHFRGGQWNSGGQCHKETEPIFNQSYLVHYPSKMRALEQILKQMKTPVIYLNISRLTDYRKDGHPSIYRMKYNTVQDLIWAEKSQDCSHWCLPGVPDSWNELLYASLLRAGKGPSAPESKKVERSGATCEFAGQQTKPQQQSRLGWKERRRGTATAAAAAAAAAAKERKEEGMSDSERERERARQIREEKGRRQSKRRREEEKCRSRQQQNNYSSAH</sequence>
<dbReference type="PANTHER" id="PTHR32285:SF208">
    <property type="entry name" value="PROTEIN TRICHOME BIREFRINGENCE-LIKE 2"/>
    <property type="match status" value="1"/>
</dbReference>
<dbReference type="GO" id="GO:1990538">
    <property type="term" value="F:xylan O-acetyltransferase activity"/>
    <property type="evidence" value="ECO:0007669"/>
    <property type="project" value="UniProtKB-ARBA"/>
</dbReference>
<dbReference type="Pfam" id="PF13839">
    <property type="entry name" value="PC-Esterase"/>
    <property type="match status" value="1"/>
</dbReference>
<dbReference type="Proteomes" id="UP000092600">
    <property type="component" value="Unassembled WGS sequence"/>
</dbReference>
<evidence type="ECO:0000256" key="3">
    <source>
        <dbReference type="SAM" id="Phobius"/>
    </source>
</evidence>
<evidence type="ECO:0000313" key="6">
    <source>
        <dbReference type="Proteomes" id="UP000092600"/>
    </source>
</evidence>
<reference evidence="5 6" key="1">
    <citation type="journal article" date="2016" name="DNA Res.">
        <title>The draft genome of MD-2 pineapple using hybrid error correction of long reads.</title>
        <authorList>
            <person name="Redwan R.M."/>
            <person name="Saidin A."/>
            <person name="Kumar S.V."/>
        </authorList>
    </citation>
    <scope>NUCLEOTIDE SEQUENCE [LARGE SCALE GENOMIC DNA]</scope>
    <source>
        <strain evidence="6">cv. MD2</strain>
        <tissue evidence="5">Leaf</tissue>
    </source>
</reference>
<comment type="similarity">
    <text evidence="1">Belongs to the PC-esterase family. TBL subfamily.</text>
</comment>
<feature type="compositionally biased region" description="Polar residues" evidence="2">
    <location>
        <begin position="90"/>
        <end position="99"/>
    </location>
</feature>
<proteinExistence type="inferred from homology"/>
<name>A0A199UXA8_ANACO</name>
<comment type="caution">
    <text evidence="5">The sequence shown here is derived from an EMBL/GenBank/DDBJ whole genome shotgun (WGS) entry which is preliminary data.</text>
</comment>
<accession>A0A199UXA8</accession>
<dbReference type="PANTHER" id="PTHR32285">
    <property type="entry name" value="PROTEIN TRICHOME BIREFRINGENCE-LIKE 9-RELATED"/>
    <property type="match status" value="1"/>
</dbReference>
<evidence type="ECO:0000256" key="1">
    <source>
        <dbReference type="ARBA" id="ARBA00007727"/>
    </source>
</evidence>
<dbReference type="InterPro" id="IPR029962">
    <property type="entry name" value="TBL"/>
</dbReference>
<feature type="region of interest" description="Disordered" evidence="2">
    <location>
        <begin position="81"/>
        <end position="102"/>
    </location>
</feature>
<organism evidence="5 6">
    <name type="scientific">Ananas comosus</name>
    <name type="common">Pineapple</name>
    <name type="synonym">Ananas ananas</name>
    <dbReference type="NCBI Taxonomy" id="4615"/>
    <lineage>
        <taxon>Eukaryota</taxon>
        <taxon>Viridiplantae</taxon>
        <taxon>Streptophyta</taxon>
        <taxon>Embryophyta</taxon>
        <taxon>Tracheophyta</taxon>
        <taxon>Spermatophyta</taxon>
        <taxon>Magnoliopsida</taxon>
        <taxon>Liliopsida</taxon>
        <taxon>Poales</taxon>
        <taxon>Bromeliaceae</taxon>
        <taxon>Bromelioideae</taxon>
        <taxon>Ananas</taxon>
    </lineage>
</organism>
<dbReference type="AlphaFoldDB" id="A0A199UXA8"/>
<keyword evidence="3" id="KW-0472">Membrane</keyword>
<dbReference type="InterPro" id="IPR026057">
    <property type="entry name" value="TBL_C"/>
</dbReference>
<evidence type="ECO:0000313" key="5">
    <source>
        <dbReference type="EMBL" id="OAY69265.1"/>
    </source>
</evidence>
<evidence type="ECO:0000256" key="2">
    <source>
        <dbReference type="SAM" id="MobiDB-lite"/>
    </source>
</evidence>
<feature type="compositionally biased region" description="Low complexity" evidence="2">
    <location>
        <begin position="543"/>
        <end position="554"/>
    </location>
</feature>
<dbReference type="STRING" id="4615.A0A199UXA8"/>
<feature type="transmembrane region" description="Helical" evidence="3">
    <location>
        <begin position="21"/>
        <end position="42"/>
    </location>
</feature>
<feature type="compositionally biased region" description="Basic and acidic residues" evidence="2">
    <location>
        <begin position="555"/>
        <end position="595"/>
    </location>
</feature>
<evidence type="ECO:0000259" key="4">
    <source>
        <dbReference type="Pfam" id="PF13839"/>
    </source>
</evidence>
<feature type="compositionally biased region" description="Polar residues" evidence="2">
    <location>
        <begin position="197"/>
        <end position="211"/>
    </location>
</feature>
<feature type="compositionally biased region" description="Basic and acidic residues" evidence="2">
    <location>
        <begin position="174"/>
        <end position="195"/>
    </location>
</feature>